<evidence type="ECO:0000313" key="3">
    <source>
        <dbReference type="Proteomes" id="UP001615550"/>
    </source>
</evidence>
<dbReference type="InterPro" id="IPR004675">
    <property type="entry name" value="AhpD_core"/>
</dbReference>
<proteinExistence type="predicted"/>
<evidence type="ECO:0000313" key="2">
    <source>
        <dbReference type="EMBL" id="MFJ1268716.1"/>
    </source>
</evidence>
<dbReference type="Proteomes" id="UP001615550">
    <property type="component" value="Unassembled WGS sequence"/>
</dbReference>
<dbReference type="Pfam" id="PF02627">
    <property type="entry name" value="CMD"/>
    <property type="match status" value="1"/>
</dbReference>
<dbReference type="EMBL" id="JBGORX010000002">
    <property type="protein sequence ID" value="MFJ1268716.1"/>
    <property type="molecule type" value="Genomic_DNA"/>
</dbReference>
<comment type="caution">
    <text evidence="2">The sequence shown here is derived from an EMBL/GenBank/DDBJ whole genome shotgun (WGS) entry which is preliminary data.</text>
</comment>
<name>A0ABW8D7P0_9GAMM</name>
<reference evidence="2 3" key="1">
    <citation type="submission" date="2024-08" db="EMBL/GenBank/DDBJ databases">
        <title>Draft Genome Sequence of Legionella lytica strain DSB2004, Isolated From a Fire Sprinkler System.</title>
        <authorList>
            <person name="Everhart A.D."/>
            <person name="Kidane D.T."/>
            <person name="Farone A.L."/>
            <person name="Farone M.B."/>
        </authorList>
    </citation>
    <scope>NUCLEOTIDE SEQUENCE [LARGE SCALE GENOMIC DNA]</scope>
    <source>
        <strain evidence="2 3">DSB2004</strain>
    </source>
</reference>
<dbReference type="SUPFAM" id="SSF69118">
    <property type="entry name" value="AhpD-like"/>
    <property type="match status" value="1"/>
</dbReference>
<dbReference type="Gene3D" id="1.20.1290.10">
    <property type="entry name" value="AhpD-like"/>
    <property type="match status" value="1"/>
</dbReference>
<dbReference type="NCBIfam" id="TIGR00778">
    <property type="entry name" value="ahpD_dom"/>
    <property type="match status" value="1"/>
</dbReference>
<dbReference type="RefSeq" id="WP_400187556.1">
    <property type="nucleotide sequence ID" value="NZ_JBGORX010000002.1"/>
</dbReference>
<sequence>MTNTRIDFYKTSPEALKAMMSVEKYVNSSSLDKLLLELVKLRVSQINGCTFCVDMHCADALKAGESQRRLNTVAVWREAPFFSERERAALAWAEAVTLLSTTHVPDEVYQEMRAHFGEHEAVDLTMAIIAINGWNRLAVSFRKLPLE</sequence>
<accession>A0ABW8D7P0</accession>
<dbReference type="InterPro" id="IPR003779">
    <property type="entry name" value="CMD-like"/>
</dbReference>
<evidence type="ECO:0000259" key="1">
    <source>
        <dbReference type="Pfam" id="PF02627"/>
    </source>
</evidence>
<protein>
    <submittedName>
        <fullName evidence="2">Carboxymuconolactone decarboxylase family protein</fullName>
    </submittedName>
</protein>
<dbReference type="InterPro" id="IPR029032">
    <property type="entry name" value="AhpD-like"/>
</dbReference>
<organism evidence="2 3">
    <name type="scientific">Legionella lytica</name>
    <dbReference type="NCBI Taxonomy" id="96232"/>
    <lineage>
        <taxon>Bacteria</taxon>
        <taxon>Pseudomonadati</taxon>
        <taxon>Pseudomonadota</taxon>
        <taxon>Gammaproteobacteria</taxon>
        <taxon>Legionellales</taxon>
        <taxon>Legionellaceae</taxon>
        <taxon>Legionella</taxon>
    </lineage>
</organism>
<dbReference type="PANTHER" id="PTHR34846:SF10">
    <property type="entry name" value="CYTOPLASMIC PROTEIN"/>
    <property type="match status" value="1"/>
</dbReference>
<keyword evidence="3" id="KW-1185">Reference proteome</keyword>
<dbReference type="PANTHER" id="PTHR34846">
    <property type="entry name" value="4-CARBOXYMUCONOLACTONE DECARBOXYLASE FAMILY PROTEIN (AFU_ORTHOLOGUE AFUA_6G11590)"/>
    <property type="match status" value="1"/>
</dbReference>
<feature type="domain" description="Carboxymuconolactone decarboxylase-like" evidence="1">
    <location>
        <begin position="13"/>
        <end position="95"/>
    </location>
</feature>
<gene>
    <name evidence="2" type="ORF">ACD661_09140</name>
</gene>